<reference evidence="3" key="1">
    <citation type="journal article" date="2015" name="Nat. Genet.">
        <title>The genome and transcriptome of the zoonotic hookworm Ancylostoma ceylanicum identify infection-specific gene families.</title>
        <authorList>
            <person name="Schwarz E.M."/>
            <person name="Hu Y."/>
            <person name="Antoshechkin I."/>
            <person name="Miller M.M."/>
            <person name="Sternberg P.W."/>
            <person name="Aroian R.V."/>
        </authorList>
    </citation>
    <scope>NUCLEOTIDE SEQUENCE</scope>
    <source>
        <strain evidence="3">HY135</strain>
    </source>
</reference>
<gene>
    <name evidence="2" type="primary">Acey_s0045.g1113</name>
    <name evidence="2" type="ORF">Y032_0045g1113</name>
</gene>
<evidence type="ECO:0000313" key="2">
    <source>
        <dbReference type="EMBL" id="EYC12831.1"/>
    </source>
</evidence>
<proteinExistence type="predicted"/>
<dbReference type="SMART" id="SM00587">
    <property type="entry name" value="CHK"/>
    <property type="match status" value="1"/>
</dbReference>
<evidence type="ECO:0000259" key="1">
    <source>
        <dbReference type="SMART" id="SM00587"/>
    </source>
</evidence>
<dbReference type="PANTHER" id="PTHR23020:SF8">
    <property type="entry name" value="CHK KINASE-LIKE DOMAIN-CONTAINING PROTEIN"/>
    <property type="match status" value="1"/>
</dbReference>
<dbReference type="PANTHER" id="PTHR23020">
    <property type="entry name" value="UNCHARACTERIZED NUCLEAR HORMONE RECEPTOR-RELATED"/>
    <property type="match status" value="1"/>
</dbReference>
<dbReference type="Gene3D" id="3.90.1200.10">
    <property type="match status" value="1"/>
</dbReference>
<name>A0A016UD16_9BILA</name>
<evidence type="ECO:0000313" key="3">
    <source>
        <dbReference type="Proteomes" id="UP000024635"/>
    </source>
</evidence>
<dbReference type="InterPro" id="IPR052961">
    <property type="entry name" value="Oxido-Kinase-like_Enzymes"/>
</dbReference>
<dbReference type="Proteomes" id="UP000024635">
    <property type="component" value="Unassembled WGS sequence"/>
</dbReference>
<dbReference type="EMBL" id="JARK01001381">
    <property type="protein sequence ID" value="EYC12831.1"/>
    <property type="molecule type" value="Genomic_DNA"/>
</dbReference>
<dbReference type="AlphaFoldDB" id="A0A016UD16"/>
<dbReference type="InterPro" id="IPR011009">
    <property type="entry name" value="Kinase-like_dom_sf"/>
</dbReference>
<comment type="caution">
    <text evidence="2">The sequence shown here is derived from an EMBL/GenBank/DDBJ whole genome shotgun (WGS) entry which is preliminary data.</text>
</comment>
<dbReference type="InterPro" id="IPR012877">
    <property type="entry name" value="Dhs-27"/>
</dbReference>
<dbReference type="InterPro" id="IPR015897">
    <property type="entry name" value="CHK_kinase-like"/>
</dbReference>
<dbReference type="Pfam" id="PF07914">
    <property type="entry name" value="DUF1679"/>
    <property type="match status" value="1"/>
</dbReference>
<dbReference type="OrthoDB" id="5813109at2759"/>
<accession>A0A016UD16</accession>
<keyword evidence="3" id="KW-1185">Reference proteome</keyword>
<feature type="domain" description="CHK kinase-like" evidence="1">
    <location>
        <begin position="133"/>
        <end position="319"/>
    </location>
</feature>
<organism evidence="2 3">
    <name type="scientific">Ancylostoma ceylanicum</name>
    <dbReference type="NCBI Taxonomy" id="53326"/>
    <lineage>
        <taxon>Eukaryota</taxon>
        <taxon>Metazoa</taxon>
        <taxon>Ecdysozoa</taxon>
        <taxon>Nematoda</taxon>
        <taxon>Chromadorea</taxon>
        <taxon>Rhabditida</taxon>
        <taxon>Rhabditina</taxon>
        <taxon>Rhabditomorpha</taxon>
        <taxon>Strongyloidea</taxon>
        <taxon>Ancylostomatidae</taxon>
        <taxon>Ancylostomatinae</taxon>
        <taxon>Ancylostoma</taxon>
    </lineage>
</organism>
<sequence>MKQSATNDRVGIAVMKYMSLCDTVYIITCGGCGQRSSVSKHRITMHTRGTVPDFEVKALHRHLEEPFERKILEAKEIKERQENRSRDDFTTAPFTSELDPKKALIAESSSNEWYTKFSSYTGNTYIAYIDVCFIGMEYIDNVVIRQIFDNVSPKEMSDVLRVLAYNQASSLQFSSEEKQKLAGNPMETVYPAMAKPDDFSKTIQEMYSRSEELRPAGEKLSKMTDEMYALELTSTLNGELGMEDVFVHGDLWSGNLLWIKTASGVELSKILDYQFAHFGCAAEDLTRVFISVLSGKDRREHWERLLEEFHGYIKQFCAGQLPFTLDQLKESYRRMFPLAGILLIPVYDSIAKVAIRKVSEDAKSAVKTVLLEKTIALFEDMLFFANRNRDVRKNVKN</sequence>
<dbReference type="SUPFAM" id="SSF56112">
    <property type="entry name" value="Protein kinase-like (PK-like)"/>
    <property type="match status" value="1"/>
</dbReference>
<protein>
    <recommendedName>
        <fullName evidence="1">CHK kinase-like domain-containing protein</fullName>
    </recommendedName>
</protein>